<evidence type="ECO:0000313" key="5">
    <source>
        <dbReference type="Proteomes" id="UP001558652"/>
    </source>
</evidence>
<dbReference type="PANTHER" id="PTHR11511:SF5">
    <property type="entry name" value="FAT-BODY PROTEIN 1-RELATED"/>
    <property type="match status" value="1"/>
</dbReference>
<dbReference type="InterPro" id="IPR005203">
    <property type="entry name" value="Hemocyanin_C"/>
</dbReference>
<dbReference type="PANTHER" id="PTHR11511">
    <property type="entry name" value="LARVAL STORAGE PROTEIN/PHENOLOXIDASE"/>
    <property type="match status" value="1"/>
</dbReference>
<dbReference type="PROSITE" id="PS00210">
    <property type="entry name" value="HEMOCYANIN_2"/>
    <property type="match status" value="1"/>
</dbReference>
<dbReference type="InterPro" id="IPR014756">
    <property type="entry name" value="Ig_E-set"/>
</dbReference>
<evidence type="ECO:0000256" key="1">
    <source>
        <dbReference type="ARBA" id="ARBA00022761"/>
    </source>
</evidence>
<keyword evidence="5" id="KW-1185">Reference proteome</keyword>
<dbReference type="GO" id="GO:0045735">
    <property type="term" value="F:nutrient reservoir activity"/>
    <property type="evidence" value="ECO:0007669"/>
    <property type="project" value="UniProtKB-KW"/>
</dbReference>
<reference evidence="4 5" key="1">
    <citation type="submission" date="2024-07" db="EMBL/GenBank/DDBJ databases">
        <title>Chromosome-level genome assembly of the water stick insect Ranatra chinensis (Heteroptera: Nepidae).</title>
        <authorList>
            <person name="Liu X."/>
        </authorList>
    </citation>
    <scope>NUCLEOTIDE SEQUENCE [LARGE SCALE GENOMIC DNA]</scope>
    <source>
        <strain evidence="4">Cailab_2021Rc</strain>
        <tissue evidence="4">Muscle</tissue>
    </source>
</reference>
<dbReference type="Pfam" id="PF00372">
    <property type="entry name" value="Hemocyanin_M"/>
    <property type="match status" value="1"/>
</dbReference>
<dbReference type="InterPro" id="IPR000896">
    <property type="entry name" value="Hemocyanin/hexamerin_mid_dom"/>
</dbReference>
<evidence type="ECO:0000259" key="2">
    <source>
        <dbReference type="Pfam" id="PF00372"/>
    </source>
</evidence>
<comment type="caution">
    <text evidence="4">The sequence shown here is derived from an EMBL/GenBank/DDBJ whole genome shotgun (WGS) entry which is preliminary data.</text>
</comment>
<evidence type="ECO:0008006" key="6">
    <source>
        <dbReference type="Google" id="ProtNLM"/>
    </source>
</evidence>
<accession>A0ABD0YK51</accession>
<dbReference type="InterPro" id="IPR013788">
    <property type="entry name" value="Hemocyanin/hexamerin"/>
</dbReference>
<organism evidence="4 5">
    <name type="scientific">Ranatra chinensis</name>
    <dbReference type="NCBI Taxonomy" id="642074"/>
    <lineage>
        <taxon>Eukaryota</taxon>
        <taxon>Metazoa</taxon>
        <taxon>Ecdysozoa</taxon>
        <taxon>Arthropoda</taxon>
        <taxon>Hexapoda</taxon>
        <taxon>Insecta</taxon>
        <taxon>Pterygota</taxon>
        <taxon>Neoptera</taxon>
        <taxon>Paraneoptera</taxon>
        <taxon>Hemiptera</taxon>
        <taxon>Heteroptera</taxon>
        <taxon>Panheteroptera</taxon>
        <taxon>Nepomorpha</taxon>
        <taxon>Nepidae</taxon>
        <taxon>Ranatrinae</taxon>
        <taxon>Ranatra</taxon>
    </lineage>
</organism>
<dbReference type="GO" id="GO:0005615">
    <property type="term" value="C:extracellular space"/>
    <property type="evidence" value="ECO:0007669"/>
    <property type="project" value="UniProtKB-ARBA"/>
</dbReference>
<dbReference type="AlphaFoldDB" id="A0ABD0YK51"/>
<gene>
    <name evidence="4" type="ORF">AAG570_002557</name>
</gene>
<dbReference type="InterPro" id="IPR008922">
    <property type="entry name" value="Di-copper_centre_dom_sf"/>
</dbReference>
<dbReference type="SUPFAM" id="SSF81296">
    <property type="entry name" value="E set domains"/>
    <property type="match status" value="1"/>
</dbReference>
<sequence>NNTGWEDYWQKKSSGPVGNGGFDAPFTHVEERISYFREDVGLNDFLAQMSLFYPTWLDPKKYQEGIYFKRGELFYYTMQQISARYSLERIYNGMPKTDMLYWDQPIKVGYNPKVTSPGGEVLYPRAFNMVPRVFNPAGVWKAEIIERRMIDDLDFGIIFWVEYVSGPMGYSLTAARDPAFYMFLNRLMYIFKHHKDAMPAYTKNDLHFPGVKIESVEVSKLITYFDHFDIDATYGLPIPADKSYKDYHYFGMQSRLNHKPFTYKLTVSSDHPTDAIVRIFIGPKFDSEDHPLTLDEAREAYVELDRFAVKLTKGETVIERNSKESTAFTEDKEGIRSMYTRVKNSIETKETFYVTDSYTCGMPERLMIPKGSHDGRHFMMYMMVTPFEHKRQFESPIYCGGSQYYDGLPYGFPFDRRVEYEDVFNVPNFHREDVLVYHKYESEINKS</sequence>
<dbReference type="SUPFAM" id="SSF48056">
    <property type="entry name" value="Di-copper centre-containing domain"/>
    <property type="match status" value="1"/>
</dbReference>
<dbReference type="PRINTS" id="PR00187">
    <property type="entry name" value="HAEMOCYANIN"/>
</dbReference>
<name>A0ABD0YK51_9HEMI</name>
<feature type="non-terminal residue" evidence="4">
    <location>
        <position position="1"/>
    </location>
</feature>
<evidence type="ECO:0000259" key="3">
    <source>
        <dbReference type="Pfam" id="PF03723"/>
    </source>
</evidence>
<dbReference type="InterPro" id="IPR037020">
    <property type="entry name" value="Hemocyanin_C_sf"/>
</dbReference>
<dbReference type="Pfam" id="PF03723">
    <property type="entry name" value="Hemocyanin_C"/>
    <property type="match status" value="1"/>
</dbReference>
<proteinExistence type="predicted"/>
<protein>
    <recommendedName>
        <fullName evidence="6">Hexamerin</fullName>
    </recommendedName>
</protein>
<evidence type="ECO:0000313" key="4">
    <source>
        <dbReference type="EMBL" id="KAL1123477.1"/>
    </source>
</evidence>
<dbReference type="EMBL" id="JBFDAA010000012">
    <property type="protein sequence ID" value="KAL1123477.1"/>
    <property type="molecule type" value="Genomic_DNA"/>
</dbReference>
<dbReference type="Gene3D" id="2.60.40.1520">
    <property type="entry name" value="Hemocyanin, C-terminal domain"/>
    <property type="match status" value="1"/>
</dbReference>
<dbReference type="Proteomes" id="UP001558652">
    <property type="component" value="Unassembled WGS sequence"/>
</dbReference>
<keyword evidence="1" id="KW-0758">Storage protein</keyword>
<feature type="domain" description="Hemocyanin middle" evidence="2">
    <location>
        <begin position="27"/>
        <end position="158"/>
    </location>
</feature>
<dbReference type="Gene3D" id="1.10.1280.10">
    <property type="entry name" value="Di-copper center containing domain from catechol oxidase"/>
    <property type="match status" value="2"/>
</dbReference>
<feature type="domain" description="Hemocyanin C-terminal" evidence="3">
    <location>
        <begin position="201"/>
        <end position="438"/>
    </location>
</feature>